<dbReference type="CDD" id="cd00063">
    <property type="entry name" value="FN3"/>
    <property type="match status" value="1"/>
</dbReference>
<feature type="signal peptide" evidence="6">
    <location>
        <begin position="1"/>
        <end position="27"/>
    </location>
</feature>
<dbReference type="Gene3D" id="3.20.20.80">
    <property type="entry name" value="Glycosidases"/>
    <property type="match status" value="1"/>
</dbReference>
<feature type="domain" description="Fibronectin type-III" evidence="7">
    <location>
        <begin position="526"/>
        <end position="621"/>
    </location>
</feature>
<evidence type="ECO:0000256" key="6">
    <source>
        <dbReference type="SAM" id="SignalP"/>
    </source>
</evidence>
<dbReference type="AlphaFoldDB" id="E8UA27"/>
<dbReference type="eggNOG" id="COG3391">
    <property type="taxonomic scope" value="Bacteria"/>
</dbReference>
<comment type="similarity">
    <text evidence="2 5">Belongs to the glycosyl hydrolase 13 family.</text>
</comment>
<dbReference type="PANTHER" id="PTHR10357:SF215">
    <property type="entry name" value="ALPHA-AMYLASE 1"/>
    <property type="match status" value="1"/>
</dbReference>
<dbReference type="InterPro" id="IPR013783">
    <property type="entry name" value="Ig-like_fold"/>
</dbReference>
<dbReference type="OrthoDB" id="53578at2"/>
<evidence type="ECO:0000256" key="5">
    <source>
        <dbReference type="RuleBase" id="RU003615"/>
    </source>
</evidence>
<keyword evidence="8" id="KW-0328">Glycosyltransferase</keyword>
<dbReference type="KEGG" id="dmr:Deima_2278"/>
<dbReference type="STRING" id="709986.Deima_2278"/>
<feature type="chain" id="PRO_5003232493" evidence="6">
    <location>
        <begin position="28"/>
        <end position="1003"/>
    </location>
</feature>
<evidence type="ECO:0000256" key="4">
    <source>
        <dbReference type="ARBA" id="ARBA00022729"/>
    </source>
</evidence>
<name>E8UA27_DEIML</name>
<sequence precursor="true">MKRFQNVGRASALVGSMLLLGACTPSAPRPPASTTDWRQDVIYFAVTDRFADGNGLNNAGVDRQNPLGWHGGDLRGLTEKIRAGYFQKLGFTAVWITPVQLQVPGTTASDGPNKGRTFAGYHGYWADDFMQIDPHFGTVADLKEFVQAAHRAGLKVIQDVVVNHAGYGSRLVTQHPEWFHTDADCKASTNTDVDCALAGLPDFKQDRPDVQAYLNTFVNTWVRETGVDALRLDTMKHVPDMYWQQFFAAGGPGDPGKVWSVGEVFNGDPSVLAKYLRLGAPSVFDFPLYFAMKDQLTSANGNLDRVADVFAQDGVYPDASRLTTFVDNHDVPRFVSEAVSRGASAEEARARLDLALSLMYVSRGTPSVYYGTEIGLAGKGDPYNYPLGESNREDMVFSGVDASPLSARLRALADARRANPALTNGVQQELWRPNGGAPVLAFRRVLNGAAPVVTVLNGGNADLNLADLPGGGIPLLGTFAAGALREVTGRASDLRIEGGKLVGTLPARTLLAVTGAAGAGADVTVNPNLVDVTGLSAQGGDAAVQVRWTDSTDANVTGYRVYARAAGGSERLLNFAPLPLGTDAYLARGLVNGAAYTFRVVGVDAQGRESRGASVAGTPDSHATAKVTFTVDARNQGNGAVELRRFDTGQQITYPMTQVSRGVWKTDVTLPLFREVKFKFGNGAAGAKNSGYEGPGQSDRSVVAVDGAAYSGTYDYITQPAPTTFVEGTVTGAGAPLAGALVEGNDASLQYAFTFADGSYTLPAPGGEQTLRASAAGYTTSAPRVVTVPATGVSFDLARNLTGKYTVDGDLADWTAPKVNLSSPDAGVFGENNNLLDLRADSDDTFLYLAYRAKVAGNSAIVYVDAGDGGAVRADAFETWPRAASFGTGVDAFVAAYENQAPQLRRVTGDVATPEVNAGAYLKAARGTLPDQTVELAIPWTALGLSGRPNHAVNLYAGVFGGDGYGAGDIVPNATSTPAGANTIGSEGEQRRATFTAPLTFTP</sequence>
<dbReference type="SUPFAM" id="SSF49265">
    <property type="entry name" value="Fibronectin type III"/>
    <property type="match status" value="1"/>
</dbReference>
<dbReference type="Proteomes" id="UP000008635">
    <property type="component" value="Chromosome"/>
</dbReference>
<dbReference type="GO" id="GO:0043895">
    <property type="term" value="F:cyclomaltodextrin glucanotransferase activity"/>
    <property type="evidence" value="ECO:0007669"/>
    <property type="project" value="UniProtKB-EC"/>
</dbReference>
<dbReference type="SUPFAM" id="SSF51445">
    <property type="entry name" value="(Trans)glycosidases"/>
    <property type="match status" value="1"/>
</dbReference>
<dbReference type="EC" id="2.4.1.19" evidence="8"/>
<gene>
    <name evidence="8" type="ordered locus">Deima_2278</name>
</gene>
<keyword evidence="3" id="KW-0479">Metal-binding</keyword>
<dbReference type="SMART" id="SM00642">
    <property type="entry name" value="Aamy"/>
    <property type="match status" value="1"/>
</dbReference>
<dbReference type="InterPro" id="IPR036116">
    <property type="entry name" value="FN3_sf"/>
</dbReference>
<keyword evidence="9" id="KW-1185">Reference proteome</keyword>
<evidence type="ECO:0000256" key="2">
    <source>
        <dbReference type="ARBA" id="ARBA00008061"/>
    </source>
</evidence>
<dbReference type="HOGENOM" id="CLU_293507_0_0_0"/>
<evidence type="ECO:0000256" key="3">
    <source>
        <dbReference type="ARBA" id="ARBA00022723"/>
    </source>
</evidence>
<dbReference type="Pfam" id="PF00041">
    <property type="entry name" value="fn3"/>
    <property type="match status" value="1"/>
</dbReference>
<reference evidence="8 9" key="1">
    <citation type="journal article" date="2011" name="Stand. Genomic Sci.">
        <title>Complete genome sequence of Deinococcus maricopensis type strain (LB-34).</title>
        <authorList>
            <person name="Pukall R."/>
            <person name="Zeytun A."/>
            <person name="Lucas S."/>
            <person name="Lapidus A."/>
            <person name="Hammon N."/>
            <person name="Deshpande S."/>
            <person name="Nolan M."/>
            <person name="Cheng J.F."/>
            <person name="Pitluck S."/>
            <person name="Liolios K."/>
            <person name="Pagani I."/>
            <person name="Mikhailova N."/>
            <person name="Ivanova N."/>
            <person name="Mavromatis K."/>
            <person name="Pati A."/>
            <person name="Tapia R."/>
            <person name="Han C."/>
            <person name="Goodwin L."/>
            <person name="Chen A."/>
            <person name="Palaniappan K."/>
            <person name="Land M."/>
            <person name="Hauser L."/>
            <person name="Chang Y.J."/>
            <person name="Jeffries C.D."/>
            <person name="Brambilla E.M."/>
            <person name="Rohde M."/>
            <person name="Goker M."/>
            <person name="Detter J.C."/>
            <person name="Woyke T."/>
            <person name="Bristow J."/>
            <person name="Eisen J.A."/>
            <person name="Markowitz V."/>
            <person name="Hugenholtz P."/>
            <person name="Kyrpides N.C."/>
            <person name="Klenk H.P."/>
        </authorList>
    </citation>
    <scope>NUCLEOTIDE SEQUENCE [LARGE SCALE GENOMIC DNA]</scope>
    <source>
        <strain evidence="9">DSM 21211 / LMG 22137 / NRRL B-23946 / LB-34</strain>
    </source>
</reference>
<dbReference type="InterPro" id="IPR006047">
    <property type="entry name" value="GH13_cat_dom"/>
</dbReference>
<reference evidence="9" key="2">
    <citation type="submission" date="2011-01" db="EMBL/GenBank/DDBJ databases">
        <title>The complete genome of Deinococcus maricopensis DSM 21211.</title>
        <authorList>
            <consortium name="US DOE Joint Genome Institute (JGI-PGF)"/>
            <person name="Lucas S."/>
            <person name="Copeland A."/>
            <person name="Lapidus A."/>
            <person name="Goodwin L."/>
            <person name="Pitluck S."/>
            <person name="Kyrpides N."/>
            <person name="Mavromatis K."/>
            <person name="Pagani I."/>
            <person name="Ivanova N."/>
            <person name="Ovchinnikova G."/>
            <person name="Zeytun A."/>
            <person name="Detter J.C."/>
            <person name="Han C."/>
            <person name="Land M."/>
            <person name="Hauser L."/>
            <person name="Markowitz V."/>
            <person name="Cheng J.-F."/>
            <person name="Hugenholtz P."/>
            <person name="Woyke T."/>
            <person name="Wu D."/>
            <person name="Pukall R."/>
            <person name="Gehrich-Schroeter G."/>
            <person name="Brambilla E."/>
            <person name="Klenk H.-P."/>
            <person name="Eisen J.A."/>
        </authorList>
    </citation>
    <scope>NUCLEOTIDE SEQUENCE [LARGE SCALE GENOMIC DNA]</scope>
    <source>
        <strain evidence="9">DSM 21211 / LMG 22137 / NRRL B-23946 / LB-34</strain>
    </source>
</reference>
<dbReference type="Pfam" id="PF00128">
    <property type="entry name" value="Alpha-amylase"/>
    <property type="match status" value="1"/>
</dbReference>
<dbReference type="PRINTS" id="PR00110">
    <property type="entry name" value="ALPHAAMYLASE"/>
</dbReference>
<organism evidence="8 9">
    <name type="scientific">Deinococcus maricopensis (strain DSM 21211 / LMG 22137 / NRRL B-23946 / LB-34)</name>
    <dbReference type="NCBI Taxonomy" id="709986"/>
    <lineage>
        <taxon>Bacteria</taxon>
        <taxon>Thermotogati</taxon>
        <taxon>Deinococcota</taxon>
        <taxon>Deinococci</taxon>
        <taxon>Deinococcales</taxon>
        <taxon>Deinococcaceae</taxon>
        <taxon>Deinococcus</taxon>
    </lineage>
</organism>
<evidence type="ECO:0000313" key="8">
    <source>
        <dbReference type="EMBL" id="ADV67916.1"/>
    </source>
</evidence>
<dbReference type="InterPro" id="IPR008969">
    <property type="entry name" value="CarboxyPept-like_regulatory"/>
</dbReference>
<evidence type="ECO:0000256" key="1">
    <source>
        <dbReference type="ARBA" id="ARBA00001913"/>
    </source>
</evidence>
<dbReference type="PROSITE" id="PS51257">
    <property type="entry name" value="PROKAR_LIPOPROTEIN"/>
    <property type="match status" value="1"/>
</dbReference>
<accession>E8UA27</accession>
<dbReference type="Pfam" id="PF13620">
    <property type="entry name" value="CarboxypepD_reg"/>
    <property type="match status" value="1"/>
</dbReference>
<dbReference type="SUPFAM" id="SSF49464">
    <property type="entry name" value="Carboxypeptidase regulatory domain-like"/>
    <property type="match status" value="1"/>
</dbReference>
<dbReference type="Gene3D" id="2.60.40.10">
    <property type="entry name" value="Immunoglobulins"/>
    <property type="match status" value="1"/>
</dbReference>
<keyword evidence="4 6" id="KW-0732">Signal</keyword>
<dbReference type="PANTHER" id="PTHR10357">
    <property type="entry name" value="ALPHA-AMYLASE FAMILY MEMBER"/>
    <property type="match status" value="1"/>
</dbReference>
<dbReference type="RefSeq" id="WP_013557421.1">
    <property type="nucleotide sequence ID" value="NC_014958.1"/>
</dbReference>
<dbReference type="EMBL" id="CP002454">
    <property type="protein sequence ID" value="ADV67916.1"/>
    <property type="molecule type" value="Genomic_DNA"/>
</dbReference>
<dbReference type="PROSITE" id="PS50853">
    <property type="entry name" value="FN3"/>
    <property type="match status" value="1"/>
</dbReference>
<dbReference type="InterPro" id="IPR003961">
    <property type="entry name" value="FN3_dom"/>
</dbReference>
<dbReference type="InterPro" id="IPR006046">
    <property type="entry name" value="Alpha_amylase"/>
</dbReference>
<dbReference type="eggNOG" id="COG0366">
    <property type="taxonomic scope" value="Bacteria"/>
</dbReference>
<dbReference type="InterPro" id="IPR017853">
    <property type="entry name" value="GH"/>
</dbReference>
<dbReference type="Gene3D" id="2.60.40.1120">
    <property type="entry name" value="Carboxypeptidase-like, regulatory domain"/>
    <property type="match status" value="1"/>
</dbReference>
<keyword evidence="8" id="KW-0808">Transferase</keyword>
<dbReference type="GO" id="GO:0046872">
    <property type="term" value="F:metal ion binding"/>
    <property type="evidence" value="ECO:0007669"/>
    <property type="project" value="UniProtKB-KW"/>
</dbReference>
<dbReference type="SUPFAM" id="SSF49344">
    <property type="entry name" value="CBD9-like"/>
    <property type="match status" value="1"/>
</dbReference>
<protein>
    <submittedName>
        <fullName evidence="8">Cyclomaltodextrin glucanotransferase</fullName>
        <ecNumber evidence="8">2.4.1.19</ecNumber>
    </submittedName>
</protein>
<evidence type="ECO:0000313" key="9">
    <source>
        <dbReference type="Proteomes" id="UP000008635"/>
    </source>
</evidence>
<proteinExistence type="inferred from homology"/>
<evidence type="ECO:0000259" key="7">
    <source>
        <dbReference type="PROSITE" id="PS50853"/>
    </source>
</evidence>
<comment type="cofactor">
    <cofactor evidence="1">
        <name>Ca(2+)</name>
        <dbReference type="ChEBI" id="CHEBI:29108"/>
    </cofactor>
</comment>
<dbReference type="GO" id="GO:0004556">
    <property type="term" value="F:alpha-amylase activity"/>
    <property type="evidence" value="ECO:0007669"/>
    <property type="project" value="InterPro"/>
</dbReference>
<dbReference type="GO" id="GO:0005975">
    <property type="term" value="P:carbohydrate metabolic process"/>
    <property type="evidence" value="ECO:0007669"/>
    <property type="project" value="InterPro"/>
</dbReference>